<sequence length="659" mass="76721">MRIGLFTDTYTPDINGVVSSIVTLQRELEKNGHDVYVITNHKAMTMKKEGNVLRLPGLELKWLYGYKLSTPYHFSARDEIRKMQLDVIHVHTEFGVGMFGRIVAKYLNIPVVTTYHTMYEDYTHYVNRFEIDEVDKVTKKVVSTFSRSISDSAQAVISPSEKTKETLLKYGVKTPIYVIPTGLNFEKFHPDNIDPARVQEIRRQYGIQEDERLIVFVGRIAQEKSIEIPIEGFRYVSDTKIKLMIVGGGPQLEELQKLVQRHHLERQVIFTDKKLPEEIPAYYACADCFVSASLTETQGMTYIEALACGLPVFARYDDVLKDLVIEEDSGFLFETPQEFAEKLTDFMHRSAEERKAFSRRALSKIVKYDSRVFYSKVLSVYYQAINDFEDAYEVIKIKTLDDYVRIYVQNDKEDQPQKLLIDLDDYFTYKIRLHTMLDRYTVAHFQRKEIVLEAYRGAIRKLRMRDYTRKEMGTWLHRQPGLSVEDVEGLLSELEEKGYINDNLYMQQKIEKMQFSLSGKGNIRRTLINKGISAEDVDEALSGLDDEEERLRALKMAEKLMATIKDKSRKMKKQTIVQKLISLGFDSDIARSTSERLNFEEEDDSEALNKTIAKAIRTYSRKLSGQPLKNKVLVYCMQKGFLHEDIMNHLNEMEWRDEQ</sequence>
<dbReference type="EMBL" id="JQIF01000131">
    <property type="protein sequence ID" value="KGJ51233.1"/>
    <property type="molecule type" value="Genomic_DNA"/>
</dbReference>
<comment type="function">
    <text evidence="5">Modulates RecA activity.</text>
</comment>
<dbReference type="InterPro" id="IPR036388">
    <property type="entry name" value="WH-like_DNA-bd_sf"/>
</dbReference>
<dbReference type="InterPro" id="IPR003783">
    <property type="entry name" value="Regulatory_RecX"/>
</dbReference>
<dbReference type="PANTHER" id="PTHR45947:SF3">
    <property type="entry name" value="SULFOQUINOVOSYL TRANSFERASE SQD2"/>
    <property type="match status" value="1"/>
</dbReference>
<dbReference type="GO" id="GO:0005737">
    <property type="term" value="C:cytoplasm"/>
    <property type="evidence" value="ECO:0007669"/>
    <property type="project" value="UniProtKB-SubCell"/>
</dbReference>
<feature type="coiled-coil region" evidence="6">
    <location>
        <begin position="537"/>
        <end position="574"/>
    </location>
</feature>
<dbReference type="Gene3D" id="1.10.10.10">
    <property type="entry name" value="Winged helix-like DNA-binding domain superfamily/Winged helix DNA-binding domain"/>
    <property type="match status" value="3"/>
</dbReference>
<organism evidence="9 10">
    <name type="scientific">Clostridium innocuum</name>
    <dbReference type="NCBI Taxonomy" id="1522"/>
    <lineage>
        <taxon>Bacteria</taxon>
        <taxon>Bacillati</taxon>
        <taxon>Bacillota</taxon>
        <taxon>Clostridia</taxon>
        <taxon>Eubacteriales</taxon>
        <taxon>Clostridiaceae</taxon>
        <taxon>Clostridium</taxon>
    </lineage>
</organism>
<dbReference type="PANTHER" id="PTHR45947">
    <property type="entry name" value="SULFOQUINOVOSYL TRANSFERASE SQD2"/>
    <property type="match status" value="1"/>
</dbReference>
<keyword evidence="4 5" id="KW-0963">Cytoplasm</keyword>
<keyword evidence="9" id="KW-0808">Transferase</keyword>
<dbReference type="InterPro" id="IPR028098">
    <property type="entry name" value="Glyco_trans_4-like_N"/>
</dbReference>
<evidence type="ECO:0000256" key="3">
    <source>
        <dbReference type="ARBA" id="ARBA00018111"/>
    </source>
</evidence>
<evidence type="ECO:0000259" key="7">
    <source>
        <dbReference type="Pfam" id="PF00534"/>
    </source>
</evidence>
<dbReference type="Proteomes" id="UP000030008">
    <property type="component" value="Unassembled WGS sequence"/>
</dbReference>
<reference evidence="9 10" key="1">
    <citation type="submission" date="2014-08" db="EMBL/GenBank/DDBJ databases">
        <title>Clostridium innocuum, an unnegligible vancomycin-resistant pathogen causing extra-intestinal infections.</title>
        <authorList>
            <person name="Feng Y."/>
            <person name="Chiu C.-H."/>
        </authorList>
    </citation>
    <scope>NUCLEOTIDE SEQUENCE [LARGE SCALE GENOMIC DNA]</scope>
    <source>
        <strain evidence="9 10">AN88</strain>
    </source>
</reference>
<accession>A0A099I2X8</accession>
<dbReference type="InterPro" id="IPR001296">
    <property type="entry name" value="Glyco_trans_1"/>
</dbReference>
<comment type="caution">
    <text evidence="9">The sequence shown here is derived from an EMBL/GenBank/DDBJ whole genome shotgun (WGS) entry which is preliminary data.</text>
</comment>
<evidence type="ECO:0000256" key="4">
    <source>
        <dbReference type="ARBA" id="ARBA00022490"/>
    </source>
</evidence>
<evidence type="ECO:0000259" key="8">
    <source>
        <dbReference type="Pfam" id="PF13439"/>
    </source>
</evidence>
<dbReference type="InterPro" id="IPR050194">
    <property type="entry name" value="Glycosyltransferase_grp1"/>
</dbReference>
<dbReference type="RefSeq" id="WP_044908133.1">
    <property type="nucleotide sequence ID" value="NZ_CP022722.1"/>
</dbReference>
<dbReference type="Pfam" id="PF13439">
    <property type="entry name" value="Glyco_transf_4"/>
    <property type="match status" value="1"/>
</dbReference>
<evidence type="ECO:0000313" key="10">
    <source>
        <dbReference type="Proteomes" id="UP000030008"/>
    </source>
</evidence>
<name>A0A099I2X8_CLOIN</name>
<dbReference type="GO" id="GO:0016758">
    <property type="term" value="F:hexosyltransferase activity"/>
    <property type="evidence" value="ECO:0007669"/>
    <property type="project" value="TreeGrafter"/>
</dbReference>
<gene>
    <name evidence="5" type="primary">recX</name>
    <name evidence="9" type="ORF">CIAN88_21415</name>
</gene>
<dbReference type="GO" id="GO:0006282">
    <property type="term" value="P:regulation of DNA repair"/>
    <property type="evidence" value="ECO:0007669"/>
    <property type="project" value="UniProtKB-UniRule"/>
</dbReference>
<feature type="domain" description="Glycosyltransferase subfamily 4-like N-terminal" evidence="8">
    <location>
        <begin position="14"/>
        <end position="186"/>
    </location>
</feature>
<comment type="subcellular location">
    <subcellularLocation>
        <location evidence="1 5">Cytoplasm</location>
    </subcellularLocation>
</comment>
<protein>
    <recommendedName>
        <fullName evidence="3 5">Regulatory protein RecX</fullName>
    </recommendedName>
</protein>
<evidence type="ECO:0000256" key="2">
    <source>
        <dbReference type="ARBA" id="ARBA00009695"/>
    </source>
</evidence>
<feature type="domain" description="Glycosyl transferase family 1" evidence="7">
    <location>
        <begin position="199"/>
        <end position="361"/>
    </location>
</feature>
<dbReference type="Gene3D" id="3.40.50.2000">
    <property type="entry name" value="Glycogen Phosphorylase B"/>
    <property type="match status" value="2"/>
</dbReference>
<evidence type="ECO:0000313" key="9">
    <source>
        <dbReference type="EMBL" id="KGJ51233.1"/>
    </source>
</evidence>
<proteinExistence type="inferred from homology"/>
<evidence type="ECO:0000256" key="5">
    <source>
        <dbReference type="HAMAP-Rule" id="MF_01114"/>
    </source>
</evidence>
<evidence type="ECO:0000256" key="6">
    <source>
        <dbReference type="SAM" id="Coils"/>
    </source>
</evidence>
<dbReference type="SUPFAM" id="SSF53756">
    <property type="entry name" value="UDP-Glycosyltransferase/glycogen phosphorylase"/>
    <property type="match status" value="1"/>
</dbReference>
<keyword evidence="6" id="KW-0175">Coiled coil</keyword>
<comment type="similarity">
    <text evidence="2 5">Belongs to the RecX family.</text>
</comment>
<dbReference type="HAMAP" id="MF_01114">
    <property type="entry name" value="RecX"/>
    <property type="match status" value="1"/>
</dbReference>
<evidence type="ECO:0000256" key="1">
    <source>
        <dbReference type="ARBA" id="ARBA00004496"/>
    </source>
</evidence>
<dbReference type="Pfam" id="PF00534">
    <property type="entry name" value="Glycos_transf_1"/>
    <property type="match status" value="1"/>
</dbReference>
<dbReference type="AlphaFoldDB" id="A0A099I2X8"/>